<dbReference type="InterPro" id="IPR050341">
    <property type="entry name" value="PP1_catalytic_subunit"/>
</dbReference>
<dbReference type="InterPro" id="IPR004843">
    <property type="entry name" value="Calcineurin-like_PHP"/>
</dbReference>
<dbReference type="GO" id="GO:0004722">
    <property type="term" value="F:protein serine/threonine phosphatase activity"/>
    <property type="evidence" value="ECO:0000318"/>
    <property type="project" value="GO_Central"/>
</dbReference>
<dbReference type="Proteomes" id="UP000005239">
    <property type="component" value="Unassembled WGS sequence"/>
</dbReference>
<dbReference type="PANTHER" id="PTHR11668:SF516">
    <property type="entry name" value="SERINE_THREONINE SPECIFIC PROTEIN PHOSPHATASES DOMAIN-CONTAINING PROTEIN"/>
    <property type="match status" value="1"/>
</dbReference>
<dbReference type="AlphaFoldDB" id="A0A2A6BMK5"/>
<dbReference type="EnsemblMetazoa" id="PPA35740.1">
    <property type="protein sequence ID" value="PPA35740.1"/>
    <property type="gene ID" value="WBGene00274109"/>
</dbReference>
<dbReference type="FunFam" id="3.60.21.10:FF:000222">
    <property type="entry name" value="Serine/threonine-protein phosphatase"/>
    <property type="match status" value="1"/>
</dbReference>
<dbReference type="OrthoDB" id="5831000at2759"/>
<comment type="similarity">
    <text evidence="1">Belongs to the PPP phosphatase family.</text>
</comment>
<dbReference type="GO" id="GO:0005737">
    <property type="term" value="C:cytoplasm"/>
    <property type="evidence" value="ECO:0000318"/>
    <property type="project" value="GO_Central"/>
</dbReference>
<evidence type="ECO:0000313" key="3">
    <source>
        <dbReference type="Proteomes" id="UP000005239"/>
    </source>
</evidence>
<accession>A0A2A6BMK5</accession>
<accession>A0A8R1YS08</accession>
<keyword evidence="3" id="KW-1185">Reference proteome</keyword>
<dbReference type="InterPro" id="IPR029052">
    <property type="entry name" value="Metallo-depent_PP-like"/>
</dbReference>
<dbReference type="SUPFAM" id="SSF56300">
    <property type="entry name" value="Metallo-dependent phosphatases"/>
    <property type="match status" value="1"/>
</dbReference>
<dbReference type="EC" id="3.1.3.16" evidence="1"/>
<comment type="catalytic activity">
    <reaction evidence="1">
        <text>O-phospho-L-threonyl-[protein] + H2O = L-threonyl-[protein] + phosphate</text>
        <dbReference type="Rhea" id="RHEA:47004"/>
        <dbReference type="Rhea" id="RHEA-COMP:11060"/>
        <dbReference type="Rhea" id="RHEA-COMP:11605"/>
        <dbReference type="ChEBI" id="CHEBI:15377"/>
        <dbReference type="ChEBI" id="CHEBI:30013"/>
        <dbReference type="ChEBI" id="CHEBI:43474"/>
        <dbReference type="ChEBI" id="CHEBI:61977"/>
        <dbReference type="EC" id="3.1.3.16"/>
    </reaction>
</comment>
<dbReference type="PRINTS" id="PR00114">
    <property type="entry name" value="STPHPHTASE"/>
</dbReference>
<evidence type="ECO:0000313" key="2">
    <source>
        <dbReference type="EnsemblMetazoa" id="PPA35740.1"/>
    </source>
</evidence>
<reference evidence="2" key="2">
    <citation type="submission" date="2022-06" db="UniProtKB">
        <authorList>
            <consortium name="EnsemblMetazoa"/>
        </authorList>
    </citation>
    <scope>IDENTIFICATION</scope>
    <source>
        <strain evidence="2">PS312</strain>
    </source>
</reference>
<sequence length="345" mass="38636">MADPMKDAAAVDMAWFDTFIDKLMTASPEVRPPRDPYAALINVNISLEEVATVTRRGVASFKEQKPLLRINRAHLPLHIVGDMHGQFRELRIILSRCGDPANHSYLFLGDYVDRGVQGVETVLLVMALKIRYPDRVFMLRGNHEDCNTATAYGFYDECLAKFAPNGEAAWTHFVSVFNWMPLCAYVGEKILAMHGGISPHISSLEAIENLPRPSIIPPYGLMCDLVWADPDNKYPGWALSARGISYTFDDNLIKSFCDNFKIDLIVRAHQINNEMKGGYKFFADGRLVSIFSAPNYLNMKNDACVIRVNRDLLCRFVVFRPKMGKSFAGNKSTRVASAEASVGEA</sequence>
<dbReference type="PANTHER" id="PTHR11668">
    <property type="entry name" value="SERINE/THREONINE PROTEIN PHOSPHATASE"/>
    <property type="match status" value="1"/>
</dbReference>
<dbReference type="Pfam" id="PF00149">
    <property type="entry name" value="Metallophos"/>
    <property type="match status" value="1"/>
</dbReference>
<dbReference type="Gene3D" id="3.60.21.10">
    <property type="match status" value="1"/>
</dbReference>
<proteinExistence type="inferred from homology"/>
<dbReference type="SMART" id="SM00156">
    <property type="entry name" value="PP2Ac"/>
    <property type="match status" value="1"/>
</dbReference>
<evidence type="ECO:0000256" key="1">
    <source>
        <dbReference type="RuleBase" id="RU004273"/>
    </source>
</evidence>
<gene>
    <name evidence="2" type="primary">WBGene00274109</name>
</gene>
<protein>
    <recommendedName>
        <fullName evidence="1">Serine/threonine-protein phosphatase</fullName>
        <ecNumber evidence="1">3.1.3.16</ecNumber>
    </recommendedName>
</protein>
<organism evidence="2 3">
    <name type="scientific">Pristionchus pacificus</name>
    <name type="common">Parasitic nematode worm</name>
    <dbReference type="NCBI Taxonomy" id="54126"/>
    <lineage>
        <taxon>Eukaryota</taxon>
        <taxon>Metazoa</taxon>
        <taxon>Ecdysozoa</taxon>
        <taxon>Nematoda</taxon>
        <taxon>Chromadorea</taxon>
        <taxon>Rhabditida</taxon>
        <taxon>Rhabditina</taxon>
        <taxon>Diplogasteromorpha</taxon>
        <taxon>Diplogasteroidea</taxon>
        <taxon>Neodiplogasteridae</taxon>
        <taxon>Pristionchus</taxon>
    </lineage>
</organism>
<keyword evidence="1" id="KW-0378">Hydrolase</keyword>
<dbReference type="PROSITE" id="PS00125">
    <property type="entry name" value="SER_THR_PHOSPHATASE"/>
    <property type="match status" value="1"/>
</dbReference>
<dbReference type="GO" id="GO:0005634">
    <property type="term" value="C:nucleus"/>
    <property type="evidence" value="ECO:0000318"/>
    <property type="project" value="GO_Central"/>
</dbReference>
<name>A0A2A6BMK5_PRIPA</name>
<reference evidence="3" key="1">
    <citation type="journal article" date="2008" name="Nat. Genet.">
        <title>The Pristionchus pacificus genome provides a unique perspective on nematode lifestyle and parasitism.</title>
        <authorList>
            <person name="Dieterich C."/>
            <person name="Clifton S.W."/>
            <person name="Schuster L.N."/>
            <person name="Chinwalla A."/>
            <person name="Delehaunty K."/>
            <person name="Dinkelacker I."/>
            <person name="Fulton L."/>
            <person name="Fulton R."/>
            <person name="Godfrey J."/>
            <person name="Minx P."/>
            <person name="Mitreva M."/>
            <person name="Roeseler W."/>
            <person name="Tian H."/>
            <person name="Witte H."/>
            <person name="Yang S.P."/>
            <person name="Wilson R.K."/>
            <person name="Sommer R.J."/>
        </authorList>
    </citation>
    <scope>NUCLEOTIDE SEQUENCE [LARGE SCALE GENOMIC DNA]</scope>
    <source>
        <strain evidence="3">PS312</strain>
    </source>
</reference>
<dbReference type="InterPro" id="IPR006186">
    <property type="entry name" value="Ser/Thr-sp_prot-phosphatase"/>
</dbReference>